<dbReference type="OrthoDB" id="678350at2759"/>
<dbReference type="Pfam" id="PF08387">
    <property type="entry name" value="FBD"/>
    <property type="match status" value="1"/>
</dbReference>
<evidence type="ECO:0000259" key="1">
    <source>
        <dbReference type="Pfam" id="PF08387"/>
    </source>
</evidence>
<dbReference type="ExpressionAtlas" id="A0A0Q3JSJ6">
    <property type="expression patterns" value="baseline and differential"/>
</dbReference>
<dbReference type="EMBL" id="CM000880">
    <property type="protein sequence ID" value="KQK20619.1"/>
    <property type="molecule type" value="Genomic_DNA"/>
</dbReference>
<feature type="domain" description="FBD" evidence="1">
    <location>
        <begin position="271"/>
        <end position="314"/>
    </location>
</feature>
<dbReference type="EnsemblPlants" id="KQK20619">
    <property type="protein sequence ID" value="KQK20619"/>
    <property type="gene ID" value="BRADI_1g55677v3"/>
</dbReference>
<reference evidence="4" key="3">
    <citation type="submission" date="2018-08" db="UniProtKB">
        <authorList>
            <consortium name="EnsemblPlants"/>
        </authorList>
    </citation>
    <scope>IDENTIFICATION</scope>
    <source>
        <strain evidence="4">cv. Bd21</strain>
    </source>
</reference>
<dbReference type="InterPro" id="IPR055302">
    <property type="entry name" value="F-box_dom-containing"/>
</dbReference>
<dbReference type="PANTHER" id="PTHR32141">
    <property type="match status" value="1"/>
</dbReference>
<dbReference type="Pfam" id="PF24758">
    <property type="entry name" value="LRR_At5g56370"/>
    <property type="match status" value="1"/>
</dbReference>
<accession>A0A0Q3JSJ6</accession>
<feature type="domain" description="F-box/LRR-repeat protein 15/At3g58940/PEG3-like LRR" evidence="2">
    <location>
        <begin position="47"/>
        <end position="169"/>
    </location>
</feature>
<dbReference type="InterPro" id="IPR055411">
    <property type="entry name" value="LRR_FXL15/At3g58940/PEG3-like"/>
</dbReference>
<dbReference type="InterPro" id="IPR006566">
    <property type="entry name" value="FBD"/>
</dbReference>
<gene>
    <name evidence="3" type="ORF">BRADI_1g55677v3</name>
</gene>
<evidence type="ECO:0008006" key="6">
    <source>
        <dbReference type="Google" id="ProtNLM"/>
    </source>
</evidence>
<dbReference type="InParanoid" id="A0A0Q3JSJ6"/>
<dbReference type="Gramene" id="KQK20619">
    <property type="protein sequence ID" value="KQK20619"/>
    <property type="gene ID" value="BRADI_1g55677v3"/>
</dbReference>
<dbReference type="InterPro" id="IPR036047">
    <property type="entry name" value="F-box-like_dom_sf"/>
</dbReference>
<dbReference type="CDD" id="cd22160">
    <property type="entry name" value="F-box_AtFBL13-like"/>
    <property type="match status" value="1"/>
</dbReference>
<evidence type="ECO:0000313" key="5">
    <source>
        <dbReference type="Proteomes" id="UP000008810"/>
    </source>
</evidence>
<name>A0A0Q3JSJ6_BRADI</name>
<proteinExistence type="predicted"/>
<dbReference type="SUPFAM" id="SSF81383">
    <property type="entry name" value="F-box domain"/>
    <property type="match status" value="1"/>
</dbReference>
<evidence type="ECO:0000259" key="2">
    <source>
        <dbReference type="Pfam" id="PF24758"/>
    </source>
</evidence>
<evidence type="ECO:0000313" key="4">
    <source>
        <dbReference type="EnsemblPlants" id="KQK20619"/>
    </source>
</evidence>
<evidence type="ECO:0000313" key="3">
    <source>
        <dbReference type="EMBL" id="KQK20619.1"/>
    </source>
</evidence>
<protein>
    <recommendedName>
        <fullName evidence="6">F-box domain-containing protein</fullName>
    </recommendedName>
</protein>
<dbReference type="Gene3D" id="1.20.1280.50">
    <property type="match status" value="1"/>
</dbReference>
<organism evidence="3">
    <name type="scientific">Brachypodium distachyon</name>
    <name type="common">Purple false brome</name>
    <name type="synonym">Trachynia distachya</name>
    <dbReference type="NCBI Taxonomy" id="15368"/>
    <lineage>
        <taxon>Eukaryota</taxon>
        <taxon>Viridiplantae</taxon>
        <taxon>Streptophyta</taxon>
        <taxon>Embryophyta</taxon>
        <taxon>Tracheophyta</taxon>
        <taxon>Spermatophyta</taxon>
        <taxon>Magnoliopsida</taxon>
        <taxon>Liliopsida</taxon>
        <taxon>Poales</taxon>
        <taxon>Poaceae</taxon>
        <taxon>BOP clade</taxon>
        <taxon>Pooideae</taxon>
        <taxon>Stipodae</taxon>
        <taxon>Brachypodieae</taxon>
        <taxon>Brachypodium</taxon>
    </lineage>
</organism>
<dbReference type="SUPFAM" id="SSF52047">
    <property type="entry name" value="RNI-like"/>
    <property type="match status" value="1"/>
</dbReference>
<dbReference type="Gene3D" id="3.80.10.10">
    <property type="entry name" value="Ribonuclease Inhibitor"/>
    <property type="match status" value="1"/>
</dbReference>
<reference evidence="3 4" key="1">
    <citation type="journal article" date="2010" name="Nature">
        <title>Genome sequencing and analysis of the model grass Brachypodium distachyon.</title>
        <authorList>
            <consortium name="International Brachypodium Initiative"/>
        </authorList>
    </citation>
    <scope>NUCLEOTIDE SEQUENCE [LARGE SCALE GENOMIC DNA]</scope>
    <source>
        <strain evidence="3 4">Bd21</strain>
    </source>
</reference>
<keyword evidence="5" id="KW-1185">Reference proteome</keyword>
<sequence length="378" mass="42018">MEEEDGEDIISLLPDCVLGHIVSLLPVKDAASTMALSRRWRHLWPSLPLDLVASAGAAAALRCLDLHHCILHPRATDDAGLGKTFFPCLETLRLSGVVIPEAALHRLIAAGCCPALQELHLAWIYQLRRFAPCSATLRKITIQQKSDIPPLEEISLKGTPSLESLYLLHADVWRLYPAVIDEAAKPPPSVVLQLPTLNSRFFKVMPKRSIPIVTTLVLNIKFSDSNELRNAAHILSLFPSLQTLHIWVTTLSVSVYRTDDIRKMLELLPQSGTIACLNKHLKNVILKEYCGSEWEVGFARFLVAGAKALTTVQISVHSSANWSVSNHKDVICRGGKASPEAQFQFQKSENSEKIYASSRYSHPMKTVSTTHLFYSIIY</sequence>
<reference evidence="3" key="2">
    <citation type="submission" date="2017-06" db="EMBL/GenBank/DDBJ databases">
        <title>WGS assembly of Brachypodium distachyon.</title>
        <authorList>
            <consortium name="The International Brachypodium Initiative"/>
            <person name="Lucas S."/>
            <person name="Harmon-Smith M."/>
            <person name="Lail K."/>
            <person name="Tice H."/>
            <person name="Grimwood J."/>
            <person name="Bruce D."/>
            <person name="Barry K."/>
            <person name="Shu S."/>
            <person name="Lindquist E."/>
            <person name="Wang M."/>
            <person name="Pitluck S."/>
            <person name="Vogel J.P."/>
            <person name="Garvin D.F."/>
            <person name="Mockler T.C."/>
            <person name="Schmutz J."/>
            <person name="Rokhsar D."/>
            <person name="Bevan M.W."/>
        </authorList>
    </citation>
    <scope>NUCLEOTIDE SEQUENCE</scope>
    <source>
        <strain evidence="3">Bd21</strain>
    </source>
</reference>
<dbReference type="InterPro" id="IPR032675">
    <property type="entry name" value="LRR_dom_sf"/>
</dbReference>
<dbReference type="Proteomes" id="UP000008810">
    <property type="component" value="Chromosome 1"/>
</dbReference>
<dbReference type="InterPro" id="IPR053781">
    <property type="entry name" value="F-box_AtFBL13-like"/>
</dbReference>
<dbReference type="PANTHER" id="PTHR32141:SF46">
    <property type="entry name" value="F-BOX DOMAIN-CONTAINING PROTEIN"/>
    <property type="match status" value="1"/>
</dbReference>
<dbReference type="AlphaFoldDB" id="A0A0Q3JSJ6"/>